<dbReference type="Pfam" id="PF00271">
    <property type="entry name" value="Helicase_C"/>
    <property type="match status" value="1"/>
</dbReference>
<protein>
    <submittedName>
        <fullName evidence="8">DEAD/DEAH box helicase</fullName>
    </submittedName>
</protein>
<dbReference type="GO" id="GO:0005829">
    <property type="term" value="C:cytosol"/>
    <property type="evidence" value="ECO:0007669"/>
    <property type="project" value="TreeGrafter"/>
</dbReference>
<keyword evidence="3 8" id="KW-0347">Helicase</keyword>
<evidence type="ECO:0000256" key="5">
    <source>
        <dbReference type="SAM" id="MobiDB-lite"/>
    </source>
</evidence>
<evidence type="ECO:0000259" key="6">
    <source>
        <dbReference type="PROSITE" id="PS51192"/>
    </source>
</evidence>
<accession>A0A916VGR7</accession>
<keyword evidence="2" id="KW-0378">Hydrolase</keyword>
<dbReference type="InterPro" id="IPR014001">
    <property type="entry name" value="Helicase_ATP-bd"/>
</dbReference>
<dbReference type="InterPro" id="IPR001650">
    <property type="entry name" value="Helicase_C-like"/>
</dbReference>
<evidence type="ECO:0000256" key="1">
    <source>
        <dbReference type="ARBA" id="ARBA00022741"/>
    </source>
</evidence>
<dbReference type="SMART" id="SM00490">
    <property type="entry name" value="HELICc"/>
    <property type="match status" value="1"/>
</dbReference>
<keyword evidence="9" id="KW-1185">Reference proteome</keyword>
<dbReference type="Gene3D" id="3.40.50.300">
    <property type="entry name" value="P-loop containing nucleotide triphosphate hydrolases"/>
    <property type="match status" value="2"/>
</dbReference>
<dbReference type="EMBL" id="BMAY01000001">
    <property type="protein sequence ID" value="GFZ26251.1"/>
    <property type="molecule type" value="Genomic_DNA"/>
</dbReference>
<evidence type="ECO:0000259" key="7">
    <source>
        <dbReference type="PROSITE" id="PS51194"/>
    </source>
</evidence>
<organism evidence="8 9">
    <name type="scientific">Lactobacillus corticis</name>
    <dbReference type="NCBI Taxonomy" id="2201249"/>
    <lineage>
        <taxon>Bacteria</taxon>
        <taxon>Bacillati</taxon>
        <taxon>Bacillota</taxon>
        <taxon>Bacilli</taxon>
        <taxon>Lactobacillales</taxon>
        <taxon>Lactobacillaceae</taxon>
        <taxon>Lactobacillus</taxon>
    </lineage>
</organism>
<dbReference type="InterPro" id="IPR050547">
    <property type="entry name" value="DEAD_box_RNA_helicases"/>
</dbReference>
<dbReference type="AlphaFoldDB" id="A0A916VGR7"/>
<dbReference type="Pfam" id="PF00270">
    <property type="entry name" value="DEAD"/>
    <property type="match status" value="1"/>
</dbReference>
<dbReference type="InterPro" id="IPR011545">
    <property type="entry name" value="DEAD/DEAH_box_helicase_dom"/>
</dbReference>
<dbReference type="GO" id="GO:0005524">
    <property type="term" value="F:ATP binding"/>
    <property type="evidence" value="ECO:0007669"/>
    <property type="project" value="UniProtKB-KW"/>
</dbReference>
<sequence>MMYTEEIQGVLHAQHKTQPTLIQERVYDSIKNGDNVIAYARTGTGKTLAYALPLLETIKPGVANQAVILAPTTELAVQIRHVLNPFLAAMGLNGATLVGAGNRKRQEERLKKDHPEVLVATPGRLLDFYSAGRVKPSQIKSMVLDEADDMLEFAKLDLLASLGQQLAADAQICLFGATESEITEKAEEIFDRPFFLIDVRKEQKLPLAHYFLQVDNRHKVDAVQRLVKLQHFKGIMFFDSEKALVRFAGILGHTKTKFGLLTNDFGKEKRAQSLQDLRTGRSKLLLATDVAARGLDIPGLTYVINFDRPNDEVTYTHRAGRVGRMNSEGFVVTLGDDHDLRDLKKELSVELVRVYFAGGKLSTKMPEKKAIAKSQPTKESAKAKKKHGKRKNKNKGYHPHYLKGKK</sequence>
<dbReference type="PANTHER" id="PTHR47963">
    <property type="entry name" value="DEAD-BOX ATP-DEPENDENT RNA HELICASE 47, MITOCHONDRIAL"/>
    <property type="match status" value="1"/>
</dbReference>
<evidence type="ECO:0000256" key="3">
    <source>
        <dbReference type="ARBA" id="ARBA00022806"/>
    </source>
</evidence>
<proteinExistence type="predicted"/>
<dbReference type="CDD" id="cd18787">
    <property type="entry name" value="SF2_C_DEAD"/>
    <property type="match status" value="1"/>
</dbReference>
<dbReference type="GO" id="GO:0003724">
    <property type="term" value="F:RNA helicase activity"/>
    <property type="evidence" value="ECO:0007669"/>
    <property type="project" value="TreeGrafter"/>
</dbReference>
<dbReference type="GO" id="GO:0033592">
    <property type="term" value="F:RNA strand annealing activity"/>
    <property type="evidence" value="ECO:0007669"/>
    <property type="project" value="TreeGrafter"/>
</dbReference>
<dbReference type="PANTHER" id="PTHR47963:SF7">
    <property type="entry name" value="ATP-DEPENDENT RNA HELICASE YFML-RELATED"/>
    <property type="match status" value="1"/>
</dbReference>
<evidence type="ECO:0000313" key="8">
    <source>
        <dbReference type="EMBL" id="GFZ26251.1"/>
    </source>
</evidence>
<dbReference type="PROSITE" id="PS51192">
    <property type="entry name" value="HELICASE_ATP_BIND_1"/>
    <property type="match status" value="1"/>
</dbReference>
<feature type="region of interest" description="Disordered" evidence="5">
    <location>
        <begin position="364"/>
        <end position="406"/>
    </location>
</feature>
<keyword evidence="4" id="KW-0067">ATP-binding</keyword>
<comment type="caution">
    <text evidence="8">The sequence shown here is derived from an EMBL/GenBank/DDBJ whole genome shotgun (WGS) entry which is preliminary data.</text>
</comment>
<name>A0A916VGR7_9LACO</name>
<evidence type="ECO:0000313" key="9">
    <source>
        <dbReference type="Proteomes" id="UP000677218"/>
    </source>
</evidence>
<dbReference type="SMART" id="SM00487">
    <property type="entry name" value="DEXDc"/>
    <property type="match status" value="1"/>
</dbReference>
<dbReference type="SUPFAM" id="SSF52540">
    <property type="entry name" value="P-loop containing nucleoside triphosphate hydrolases"/>
    <property type="match status" value="1"/>
</dbReference>
<evidence type="ECO:0000256" key="4">
    <source>
        <dbReference type="ARBA" id="ARBA00022840"/>
    </source>
</evidence>
<evidence type="ECO:0000256" key="2">
    <source>
        <dbReference type="ARBA" id="ARBA00022801"/>
    </source>
</evidence>
<feature type="domain" description="Helicase ATP-binding" evidence="6">
    <location>
        <begin position="27"/>
        <end position="197"/>
    </location>
</feature>
<keyword evidence="1" id="KW-0547">Nucleotide-binding</keyword>
<dbReference type="CDD" id="cd00268">
    <property type="entry name" value="DEADc"/>
    <property type="match status" value="1"/>
</dbReference>
<feature type="compositionally biased region" description="Basic residues" evidence="5">
    <location>
        <begin position="383"/>
        <end position="406"/>
    </location>
</feature>
<dbReference type="PROSITE" id="PS51194">
    <property type="entry name" value="HELICASE_CTER"/>
    <property type="match status" value="1"/>
</dbReference>
<feature type="domain" description="Helicase C-terminal" evidence="7">
    <location>
        <begin position="221"/>
        <end position="371"/>
    </location>
</feature>
<gene>
    <name evidence="8" type="primary">deaD_1</name>
    <name evidence="8" type="ORF">LCB40_01310</name>
</gene>
<dbReference type="InterPro" id="IPR044742">
    <property type="entry name" value="DEAD/DEAH_RhlB"/>
</dbReference>
<dbReference type="InterPro" id="IPR027417">
    <property type="entry name" value="P-loop_NTPase"/>
</dbReference>
<dbReference type="GO" id="GO:0005840">
    <property type="term" value="C:ribosome"/>
    <property type="evidence" value="ECO:0007669"/>
    <property type="project" value="TreeGrafter"/>
</dbReference>
<dbReference type="Proteomes" id="UP000677218">
    <property type="component" value="Unassembled WGS sequence"/>
</dbReference>
<reference evidence="8" key="1">
    <citation type="submission" date="2020-08" db="EMBL/GenBank/DDBJ databases">
        <title>Taxonomic study for Lactobacillus species isolated from hardwood bark.</title>
        <authorList>
            <person name="Tohno M."/>
            <person name="Tanizawa Y."/>
        </authorList>
    </citation>
    <scope>NUCLEOTIDE SEQUENCE</scope>
    <source>
        <strain evidence="8">B40</strain>
    </source>
</reference>
<dbReference type="GO" id="GO:0016787">
    <property type="term" value="F:hydrolase activity"/>
    <property type="evidence" value="ECO:0007669"/>
    <property type="project" value="UniProtKB-KW"/>
</dbReference>
<dbReference type="GO" id="GO:0009409">
    <property type="term" value="P:response to cold"/>
    <property type="evidence" value="ECO:0007669"/>
    <property type="project" value="TreeGrafter"/>
</dbReference>